<evidence type="ECO:0000256" key="3">
    <source>
        <dbReference type="ARBA" id="ARBA00022692"/>
    </source>
</evidence>
<organism evidence="8 9">
    <name type="scientific">Geranomyces variabilis</name>
    <dbReference type="NCBI Taxonomy" id="109894"/>
    <lineage>
        <taxon>Eukaryota</taxon>
        <taxon>Fungi</taxon>
        <taxon>Fungi incertae sedis</taxon>
        <taxon>Chytridiomycota</taxon>
        <taxon>Chytridiomycota incertae sedis</taxon>
        <taxon>Chytridiomycetes</taxon>
        <taxon>Spizellomycetales</taxon>
        <taxon>Powellomycetaceae</taxon>
        <taxon>Geranomyces</taxon>
    </lineage>
</organism>
<dbReference type="Pfam" id="PF07297">
    <property type="entry name" value="DPM2"/>
    <property type="match status" value="1"/>
</dbReference>
<comment type="caution">
    <text evidence="8">The sequence shown here is derived from an EMBL/GenBank/DDBJ whole genome shotgun (WGS) entry which is preliminary data.</text>
</comment>
<protein>
    <recommendedName>
        <fullName evidence="7">Dolichol phosphate-mannose biosynthesis regulatory protein</fullName>
    </recommendedName>
</protein>
<evidence type="ECO:0000256" key="6">
    <source>
        <dbReference type="ARBA" id="ARBA00023136"/>
    </source>
</evidence>
<dbReference type="InterPro" id="IPR009914">
    <property type="entry name" value="DPM2"/>
</dbReference>
<feature type="transmembrane region" description="Helical" evidence="7">
    <location>
        <begin position="53"/>
        <end position="74"/>
    </location>
</feature>
<evidence type="ECO:0000256" key="5">
    <source>
        <dbReference type="ARBA" id="ARBA00022989"/>
    </source>
</evidence>
<dbReference type="AlphaFoldDB" id="A0AAD5THP3"/>
<evidence type="ECO:0000256" key="2">
    <source>
        <dbReference type="ARBA" id="ARBA00005478"/>
    </source>
</evidence>
<keyword evidence="5 7" id="KW-1133">Transmembrane helix</keyword>
<evidence type="ECO:0000256" key="7">
    <source>
        <dbReference type="RuleBase" id="RU365084"/>
    </source>
</evidence>
<dbReference type="GO" id="GO:0005789">
    <property type="term" value="C:endoplasmic reticulum membrane"/>
    <property type="evidence" value="ECO:0007669"/>
    <property type="project" value="UniProtKB-SubCell"/>
</dbReference>
<dbReference type="GO" id="GO:0030234">
    <property type="term" value="F:enzyme regulator activity"/>
    <property type="evidence" value="ECO:0007669"/>
    <property type="project" value="UniProtKB-UniRule"/>
</dbReference>
<keyword evidence="9" id="KW-1185">Reference proteome</keyword>
<comment type="subcellular location">
    <subcellularLocation>
        <location evidence="1 7">Endoplasmic reticulum membrane</location>
        <topology evidence="1 7">Multi-pass membrane protein</topology>
    </subcellularLocation>
</comment>
<dbReference type="Proteomes" id="UP001212152">
    <property type="component" value="Unassembled WGS sequence"/>
</dbReference>
<keyword evidence="3 7" id="KW-0812">Transmembrane</keyword>
<name>A0AAD5THP3_9FUNG</name>
<evidence type="ECO:0000313" key="9">
    <source>
        <dbReference type="Proteomes" id="UP001212152"/>
    </source>
</evidence>
<evidence type="ECO:0000256" key="4">
    <source>
        <dbReference type="ARBA" id="ARBA00022824"/>
    </source>
</evidence>
<comment type="subunit">
    <text evidence="7">Component of the dolichol-phosphate mannose (DPM) synthase complex.</text>
</comment>
<keyword evidence="6 7" id="KW-0472">Membrane</keyword>
<feature type="transmembrane region" description="Helical" evidence="7">
    <location>
        <begin position="12"/>
        <end position="33"/>
    </location>
</feature>
<comment type="function">
    <text evidence="7">Regulatory subunit of the dolichol-phosphate mannose (DPM) synthase complex; essential for the ER localization.</text>
</comment>
<keyword evidence="4 7" id="KW-0256">Endoplasmic reticulum</keyword>
<proteinExistence type="inferred from homology"/>
<evidence type="ECO:0000256" key="1">
    <source>
        <dbReference type="ARBA" id="ARBA00004477"/>
    </source>
</evidence>
<dbReference type="GO" id="GO:0180047">
    <property type="term" value="P:dolichol phosphate mannose biosynthetic process"/>
    <property type="evidence" value="ECO:0007669"/>
    <property type="project" value="InterPro"/>
</dbReference>
<dbReference type="GO" id="GO:0033185">
    <property type="term" value="C:dolichol-phosphate-mannose synthase complex"/>
    <property type="evidence" value="ECO:0007669"/>
    <property type="project" value="TreeGrafter"/>
</dbReference>
<dbReference type="GO" id="GO:0006506">
    <property type="term" value="P:GPI anchor biosynthetic process"/>
    <property type="evidence" value="ECO:0007669"/>
    <property type="project" value="TreeGrafter"/>
</dbReference>
<reference evidence="8" key="1">
    <citation type="submission" date="2020-05" db="EMBL/GenBank/DDBJ databases">
        <title>Phylogenomic resolution of chytrid fungi.</title>
        <authorList>
            <person name="Stajich J.E."/>
            <person name="Amses K."/>
            <person name="Simmons R."/>
            <person name="Seto K."/>
            <person name="Myers J."/>
            <person name="Bonds A."/>
            <person name="Quandt C.A."/>
            <person name="Barry K."/>
            <person name="Liu P."/>
            <person name="Grigoriev I."/>
            <person name="Longcore J.E."/>
            <person name="James T.Y."/>
        </authorList>
    </citation>
    <scope>NUCLEOTIDE SEQUENCE</scope>
    <source>
        <strain evidence="8">JEL0379</strain>
    </source>
</reference>
<dbReference type="EMBL" id="JADGJQ010000058">
    <property type="protein sequence ID" value="KAJ3174928.1"/>
    <property type="molecule type" value="Genomic_DNA"/>
</dbReference>
<dbReference type="PANTHER" id="PTHR15039">
    <property type="entry name" value="DOLICHOL PHOSPHATE-MANNOSE BIOSYNTHESIS REGULATORY PROTEIN"/>
    <property type="match status" value="1"/>
</dbReference>
<comment type="pathway">
    <text evidence="7">Protein modification; protein glycosylation.</text>
</comment>
<comment type="similarity">
    <text evidence="2 7">Belongs to the DPM2 family.</text>
</comment>
<sequence length="83" mass="9128">MGSISDRALGAALIGIAMSVFVYYSLWVLVLPFVDPSHPFQAYFPPPEWAIRIPVFLLVTAVSVVITFISLVMIKSGKKKKST</sequence>
<evidence type="ECO:0000313" key="8">
    <source>
        <dbReference type="EMBL" id="KAJ3174928.1"/>
    </source>
</evidence>
<accession>A0AAD5THP3</accession>
<dbReference type="PANTHER" id="PTHR15039:SF11">
    <property type="entry name" value="DOLICHOL PHOSPHATE-MANNOSE BIOSYNTHESIS REGULATORY PROTEIN"/>
    <property type="match status" value="1"/>
</dbReference>
<gene>
    <name evidence="8" type="ORF">HDU87_006594</name>
</gene>